<reference evidence="1 2" key="1">
    <citation type="submission" date="2021-06" db="EMBL/GenBank/DDBJ databases">
        <title>Caerostris extrusa draft genome.</title>
        <authorList>
            <person name="Kono N."/>
            <person name="Arakawa K."/>
        </authorList>
    </citation>
    <scope>NUCLEOTIDE SEQUENCE [LARGE SCALE GENOMIC DNA]</scope>
</reference>
<dbReference type="EMBL" id="BPLR01019039">
    <property type="protein sequence ID" value="GIZ04116.1"/>
    <property type="molecule type" value="Genomic_DNA"/>
</dbReference>
<dbReference type="AlphaFoldDB" id="A0AAV4YDN1"/>
<accession>A0AAV4YDN1</accession>
<proteinExistence type="predicted"/>
<gene>
    <name evidence="1" type="primary">KATNB1_2</name>
    <name evidence="1" type="ORF">CEXT_413992</name>
</gene>
<keyword evidence="2" id="KW-1185">Reference proteome</keyword>
<name>A0AAV4YDN1_CAEEX</name>
<organism evidence="1 2">
    <name type="scientific">Caerostris extrusa</name>
    <name type="common">Bark spider</name>
    <name type="synonym">Caerostris bankana</name>
    <dbReference type="NCBI Taxonomy" id="172846"/>
    <lineage>
        <taxon>Eukaryota</taxon>
        <taxon>Metazoa</taxon>
        <taxon>Ecdysozoa</taxon>
        <taxon>Arthropoda</taxon>
        <taxon>Chelicerata</taxon>
        <taxon>Arachnida</taxon>
        <taxon>Araneae</taxon>
        <taxon>Araneomorphae</taxon>
        <taxon>Entelegynae</taxon>
        <taxon>Araneoidea</taxon>
        <taxon>Araneidae</taxon>
        <taxon>Caerostris</taxon>
    </lineage>
</organism>
<evidence type="ECO:0000313" key="1">
    <source>
        <dbReference type="EMBL" id="GIZ04116.1"/>
    </source>
</evidence>
<evidence type="ECO:0000313" key="2">
    <source>
        <dbReference type="Proteomes" id="UP001054945"/>
    </source>
</evidence>
<comment type="caution">
    <text evidence="1">The sequence shown here is derived from an EMBL/GenBank/DDBJ whole genome shotgun (WGS) entry which is preliminary data.</text>
</comment>
<sequence length="128" mass="14526">MTMTSTQLVAGSYSMNSVSVHVVQLDSLKPISKIDSSNNVSYIPNQCINPIPGAHLRKSFVKGSENQKFNSLDMKVVESVNQDFDLENDNFNFEDEIESEKGFLPKSELSRPHPRVILSQYLWMFLNL</sequence>
<protein>
    <submittedName>
        <fullName evidence="1">Katanin p80 WD40 repeat-containing subunit B1</fullName>
    </submittedName>
</protein>
<dbReference type="Proteomes" id="UP001054945">
    <property type="component" value="Unassembled WGS sequence"/>
</dbReference>